<dbReference type="Pfam" id="PF21743">
    <property type="entry name" value="PTM_DIR17_Tudor"/>
    <property type="match status" value="1"/>
</dbReference>
<dbReference type="AlphaFoldDB" id="A0A9N8EG85"/>
<evidence type="ECO:0000256" key="3">
    <source>
        <dbReference type="ARBA" id="ARBA00023125"/>
    </source>
</evidence>
<sequence>MSILQLSRFVNGSRSSMVAVLSIEVSPITNNLHAALAYDFEARKIGQPELLLNFPDEHPAAEQICEWKQIVHGESSQYRGVTYDKQSSKWRAQIRNSGSTCYLGSFLEEKHAALAYYFEARKSGLPEHKLNFPNEHPTQEQIQLWQALPAERKQNVPSRDSSSPVIGDDARQVGTEHANDEEEEFGIKPIHGESCINATERCQDGAVQNQTLSETDNATVGLGSALPMFLVGTRFRRTFDGHGTFEGVITSFDGTYYHVVYPEDGDEEDFSEEDLEALDDIKILPASNSPKYPAGTRFVTQLGEDNVEGIIQSFNGTHYNVCYPGDGAHGRLMEYEFEMDRIQVLSPSPVHSSAARGDYEESIRPDGVTSRVTVGSEGTTAINGCGDKNDTEMTAIKRKHEESPAPEILKRKKAKRSTAHVKTEPRD</sequence>
<dbReference type="GO" id="GO:0005634">
    <property type="term" value="C:nucleus"/>
    <property type="evidence" value="ECO:0007669"/>
    <property type="project" value="UniProtKB-SubCell"/>
</dbReference>
<evidence type="ECO:0000313" key="8">
    <source>
        <dbReference type="EMBL" id="CAB9520972.1"/>
    </source>
</evidence>
<dbReference type="InterPro" id="IPR001471">
    <property type="entry name" value="AP2/ERF_dom"/>
</dbReference>
<protein>
    <recommendedName>
        <fullName evidence="7">AP2/ERF domain-containing protein</fullName>
    </recommendedName>
</protein>
<dbReference type="GO" id="GO:0009873">
    <property type="term" value="P:ethylene-activated signaling pathway"/>
    <property type="evidence" value="ECO:0007669"/>
    <property type="project" value="InterPro"/>
</dbReference>
<dbReference type="OrthoDB" id="550754at2759"/>
<dbReference type="SUPFAM" id="SSF54171">
    <property type="entry name" value="DNA-binding domain"/>
    <property type="match status" value="1"/>
</dbReference>
<proteinExistence type="predicted"/>
<dbReference type="GO" id="GO:0003700">
    <property type="term" value="F:DNA-binding transcription factor activity"/>
    <property type="evidence" value="ECO:0007669"/>
    <property type="project" value="InterPro"/>
</dbReference>
<accession>A0A9N8EG85</accession>
<keyword evidence="2" id="KW-0805">Transcription regulation</keyword>
<keyword evidence="5" id="KW-0539">Nucleus</keyword>
<organism evidence="8 9">
    <name type="scientific">Seminavis robusta</name>
    <dbReference type="NCBI Taxonomy" id="568900"/>
    <lineage>
        <taxon>Eukaryota</taxon>
        <taxon>Sar</taxon>
        <taxon>Stramenopiles</taxon>
        <taxon>Ochrophyta</taxon>
        <taxon>Bacillariophyta</taxon>
        <taxon>Bacillariophyceae</taxon>
        <taxon>Bacillariophycidae</taxon>
        <taxon>Naviculales</taxon>
        <taxon>Naviculaceae</taxon>
        <taxon>Seminavis</taxon>
    </lineage>
</organism>
<name>A0A9N8EG85_9STRA</name>
<dbReference type="GO" id="GO:0003677">
    <property type="term" value="F:DNA binding"/>
    <property type="evidence" value="ECO:0007669"/>
    <property type="project" value="UniProtKB-KW"/>
</dbReference>
<feature type="compositionally biased region" description="Basic residues" evidence="6">
    <location>
        <begin position="410"/>
        <end position="419"/>
    </location>
</feature>
<evidence type="ECO:0000256" key="4">
    <source>
        <dbReference type="ARBA" id="ARBA00023163"/>
    </source>
</evidence>
<dbReference type="PANTHER" id="PTHR31190:SF473">
    <property type="entry name" value="OS05G0437100 PROTEIN"/>
    <property type="match status" value="1"/>
</dbReference>
<dbReference type="EMBL" id="CAICTM010001149">
    <property type="protein sequence ID" value="CAB9520972.1"/>
    <property type="molecule type" value="Genomic_DNA"/>
</dbReference>
<evidence type="ECO:0000256" key="2">
    <source>
        <dbReference type="ARBA" id="ARBA00023015"/>
    </source>
</evidence>
<reference evidence="8" key="1">
    <citation type="submission" date="2020-06" db="EMBL/GenBank/DDBJ databases">
        <authorList>
            <consortium name="Plant Systems Biology data submission"/>
        </authorList>
    </citation>
    <scope>NUCLEOTIDE SEQUENCE</scope>
    <source>
        <strain evidence="8">D6</strain>
    </source>
</reference>
<dbReference type="Proteomes" id="UP001153069">
    <property type="component" value="Unassembled WGS sequence"/>
</dbReference>
<dbReference type="Gene3D" id="3.30.730.10">
    <property type="entry name" value="AP2/ERF domain"/>
    <property type="match status" value="1"/>
</dbReference>
<feature type="region of interest" description="Disordered" evidence="6">
    <location>
        <begin position="397"/>
        <end position="427"/>
    </location>
</feature>
<keyword evidence="3" id="KW-0238">DNA-binding</keyword>
<evidence type="ECO:0000256" key="5">
    <source>
        <dbReference type="ARBA" id="ARBA00023242"/>
    </source>
</evidence>
<dbReference type="InterPro" id="IPR044808">
    <property type="entry name" value="ERF_plant"/>
</dbReference>
<evidence type="ECO:0000256" key="6">
    <source>
        <dbReference type="SAM" id="MobiDB-lite"/>
    </source>
</evidence>
<comment type="caution">
    <text evidence="8">The sequence shown here is derived from an EMBL/GenBank/DDBJ whole genome shotgun (WGS) entry which is preliminary data.</text>
</comment>
<gene>
    <name evidence="8" type="ORF">SEMRO_1151_G246760.1</name>
</gene>
<evidence type="ECO:0000259" key="7">
    <source>
        <dbReference type="PROSITE" id="PS51032"/>
    </source>
</evidence>
<dbReference type="PROSITE" id="PS51032">
    <property type="entry name" value="AP2_ERF"/>
    <property type="match status" value="1"/>
</dbReference>
<keyword evidence="9" id="KW-1185">Reference proteome</keyword>
<evidence type="ECO:0000256" key="1">
    <source>
        <dbReference type="ARBA" id="ARBA00004123"/>
    </source>
</evidence>
<evidence type="ECO:0000313" key="9">
    <source>
        <dbReference type="Proteomes" id="UP001153069"/>
    </source>
</evidence>
<dbReference type="InterPro" id="IPR036955">
    <property type="entry name" value="AP2/ERF_dom_sf"/>
</dbReference>
<dbReference type="InterPro" id="IPR047365">
    <property type="entry name" value="Tudor_AtPTM-like"/>
</dbReference>
<dbReference type="SMART" id="SM00380">
    <property type="entry name" value="AP2"/>
    <property type="match status" value="1"/>
</dbReference>
<dbReference type="InterPro" id="IPR016177">
    <property type="entry name" value="DNA-bd_dom_sf"/>
</dbReference>
<keyword evidence="4" id="KW-0804">Transcription</keyword>
<dbReference type="PANTHER" id="PTHR31190">
    <property type="entry name" value="DNA-BINDING DOMAIN"/>
    <property type="match status" value="1"/>
</dbReference>
<comment type="subcellular location">
    <subcellularLocation>
        <location evidence="1">Nucleus</location>
    </subcellularLocation>
</comment>
<feature type="domain" description="AP2/ERF" evidence="7">
    <location>
        <begin position="77"/>
        <end position="133"/>
    </location>
</feature>
<dbReference type="CDD" id="cd20401">
    <property type="entry name" value="Tudor_AtPTM-like"/>
    <property type="match status" value="1"/>
</dbReference>